<dbReference type="InterPro" id="IPR034660">
    <property type="entry name" value="DinB/YfiT-like"/>
</dbReference>
<keyword evidence="3" id="KW-1185">Reference proteome</keyword>
<dbReference type="STRING" id="1524460.IX84_20985"/>
<dbReference type="Proteomes" id="UP000029736">
    <property type="component" value="Unassembled WGS sequence"/>
</dbReference>
<feature type="chain" id="PRO_5001939756" description="DinB-like domain-containing protein" evidence="1">
    <location>
        <begin position="22"/>
        <end position="203"/>
    </location>
</feature>
<reference evidence="2 3" key="1">
    <citation type="journal article" date="2014" name="Int. J. Syst. Evol. Microbiol.">
        <title>Phaeodactylibacter xiamenensis gen. nov., sp. nov., a member of the family Saprospiraceae isolated from the marine alga Phaeodactylum tricornutum.</title>
        <authorList>
            <person name="Chen Z.Jr."/>
            <person name="Lei X."/>
            <person name="Lai Q."/>
            <person name="Li Y."/>
            <person name="Zhang B."/>
            <person name="Zhang J."/>
            <person name="Zhang H."/>
            <person name="Yang L."/>
            <person name="Zheng W."/>
            <person name="Tian Y."/>
            <person name="Yu Z."/>
            <person name="Xu H.Jr."/>
            <person name="Zheng T."/>
        </authorList>
    </citation>
    <scope>NUCLEOTIDE SEQUENCE [LARGE SCALE GENOMIC DNA]</scope>
    <source>
        <strain evidence="2 3">KD52</strain>
    </source>
</reference>
<evidence type="ECO:0008006" key="4">
    <source>
        <dbReference type="Google" id="ProtNLM"/>
    </source>
</evidence>
<dbReference type="SUPFAM" id="SSF109854">
    <property type="entry name" value="DinB/YfiT-like putative metalloenzymes"/>
    <property type="match status" value="1"/>
</dbReference>
<feature type="signal peptide" evidence="1">
    <location>
        <begin position="1"/>
        <end position="21"/>
    </location>
</feature>
<name>A0A098S3U9_9BACT</name>
<dbReference type="Gene3D" id="1.20.120.450">
    <property type="entry name" value="dinb family like domain"/>
    <property type="match status" value="1"/>
</dbReference>
<dbReference type="AlphaFoldDB" id="A0A098S3U9"/>
<proteinExistence type="predicted"/>
<gene>
    <name evidence="2" type="ORF">IX84_20985</name>
</gene>
<sequence>MQPYPFLLSILLLFMATNAQTQTAMQGDTLPYRQIPDAPESYTSSATVARMIDGLGFRYYWATEGLTEKDLLYKPSPDGRTTMETLAHIHGLSMMVYNSAFQLPNKRPAPAAPEDFVNLRRTTLENLKAASDQFREANTNDMERFDLIFEREGVHSTVPFWFQLNGPIADALWHVGQVVSFRRAAGNPVFPGISWFQGKAMEK</sequence>
<keyword evidence="1" id="KW-0732">Signal</keyword>
<organism evidence="2 3">
    <name type="scientific">Phaeodactylibacter xiamenensis</name>
    <dbReference type="NCBI Taxonomy" id="1524460"/>
    <lineage>
        <taxon>Bacteria</taxon>
        <taxon>Pseudomonadati</taxon>
        <taxon>Bacteroidota</taxon>
        <taxon>Saprospiria</taxon>
        <taxon>Saprospirales</taxon>
        <taxon>Haliscomenobacteraceae</taxon>
        <taxon>Phaeodactylibacter</taxon>
    </lineage>
</organism>
<evidence type="ECO:0000313" key="2">
    <source>
        <dbReference type="EMBL" id="KGE86508.1"/>
    </source>
</evidence>
<evidence type="ECO:0000313" key="3">
    <source>
        <dbReference type="Proteomes" id="UP000029736"/>
    </source>
</evidence>
<evidence type="ECO:0000256" key="1">
    <source>
        <dbReference type="SAM" id="SignalP"/>
    </source>
</evidence>
<accession>A0A098S3U9</accession>
<dbReference type="EMBL" id="JPOS01000078">
    <property type="protein sequence ID" value="KGE86508.1"/>
    <property type="molecule type" value="Genomic_DNA"/>
</dbReference>
<comment type="caution">
    <text evidence="2">The sequence shown here is derived from an EMBL/GenBank/DDBJ whole genome shotgun (WGS) entry which is preliminary data.</text>
</comment>
<dbReference type="RefSeq" id="WP_052516235.1">
    <property type="nucleotide sequence ID" value="NZ_JBKAGJ010000025.1"/>
</dbReference>
<dbReference type="OrthoDB" id="837585at2"/>
<protein>
    <recommendedName>
        <fullName evidence="4">DinB-like domain-containing protein</fullName>
    </recommendedName>
</protein>